<gene>
    <name evidence="2" type="ORF">A1O5_07993</name>
</gene>
<dbReference type="GO" id="GO:0003676">
    <property type="term" value="F:nucleic acid binding"/>
    <property type="evidence" value="ECO:0007669"/>
    <property type="project" value="InterPro"/>
</dbReference>
<dbReference type="EMBL" id="AMGX01000012">
    <property type="protein sequence ID" value="EXJ69058.1"/>
    <property type="molecule type" value="Genomic_DNA"/>
</dbReference>
<organism evidence="2 3">
    <name type="scientific">Cladophialophora psammophila CBS 110553</name>
    <dbReference type="NCBI Taxonomy" id="1182543"/>
    <lineage>
        <taxon>Eukaryota</taxon>
        <taxon>Fungi</taxon>
        <taxon>Dikarya</taxon>
        <taxon>Ascomycota</taxon>
        <taxon>Pezizomycotina</taxon>
        <taxon>Eurotiomycetes</taxon>
        <taxon>Chaetothyriomycetidae</taxon>
        <taxon>Chaetothyriales</taxon>
        <taxon>Herpotrichiellaceae</taxon>
        <taxon>Cladophialophora</taxon>
    </lineage>
</organism>
<evidence type="ECO:0000313" key="2">
    <source>
        <dbReference type="EMBL" id="EXJ69058.1"/>
    </source>
</evidence>
<dbReference type="OrthoDB" id="2935572at2759"/>
<dbReference type="Proteomes" id="UP000019471">
    <property type="component" value="Unassembled WGS sequence"/>
</dbReference>
<dbReference type="HOGENOM" id="CLU_043434_0_0_1"/>
<dbReference type="GeneID" id="19192695"/>
<dbReference type="STRING" id="1182543.W9WME7"/>
<dbReference type="SUPFAM" id="SSF54928">
    <property type="entry name" value="RNA-binding domain, RBD"/>
    <property type="match status" value="1"/>
</dbReference>
<sequence length="337" mass="37011">MAMLEVDTMAGTVKISVAEYESLVDTALKFLSLRQALLAGGATTETVDVLISANFPPKPPSEDTSSAREDGSGSVPIPATRSSVPGAHSTKSTNPDQNLPHFGPLIPHTPDDTDEGDMPEEQAEVSRNRPVKRSLTITGLSPVTTLHSVAQVLKGGDIFQMHVRYRDCSAHVSFVDPAAAHSFLRHAQTNDIYVQGKKVTVAWDNNRQSWMRPSLAKCIESLGATRNLVIRYVGPNMTADSIREDLNHIHGLEVVNLFFEDDHAYISLNSIRSALTARNCMLSRLKYKRLRIAFYPDECAQPLPSANVHPSQKLSDIRPAGISLQNRFEVLDESQES</sequence>
<dbReference type="AlphaFoldDB" id="W9WME7"/>
<evidence type="ECO:0000256" key="1">
    <source>
        <dbReference type="SAM" id="MobiDB-lite"/>
    </source>
</evidence>
<accession>W9WME7</accession>
<dbReference type="Gene3D" id="3.30.70.330">
    <property type="match status" value="1"/>
</dbReference>
<dbReference type="RefSeq" id="XP_007746768.1">
    <property type="nucleotide sequence ID" value="XM_007748578.1"/>
</dbReference>
<comment type="caution">
    <text evidence="2">The sequence shown here is derived from an EMBL/GenBank/DDBJ whole genome shotgun (WGS) entry which is preliminary data.</text>
</comment>
<feature type="compositionally biased region" description="Acidic residues" evidence="1">
    <location>
        <begin position="112"/>
        <end position="123"/>
    </location>
</feature>
<name>W9WME7_9EURO</name>
<reference evidence="2 3" key="1">
    <citation type="submission" date="2013-03" db="EMBL/GenBank/DDBJ databases">
        <title>The Genome Sequence of Cladophialophora psammophila CBS 110553.</title>
        <authorList>
            <consortium name="The Broad Institute Genomics Platform"/>
            <person name="Cuomo C."/>
            <person name="de Hoog S."/>
            <person name="Gorbushina A."/>
            <person name="Walker B."/>
            <person name="Young S.K."/>
            <person name="Zeng Q."/>
            <person name="Gargeya S."/>
            <person name="Fitzgerald M."/>
            <person name="Haas B."/>
            <person name="Abouelleil A."/>
            <person name="Allen A.W."/>
            <person name="Alvarado L."/>
            <person name="Arachchi H.M."/>
            <person name="Berlin A.M."/>
            <person name="Chapman S.B."/>
            <person name="Gainer-Dewar J."/>
            <person name="Goldberg J."/>
            <person name="Griggs A."/>
            <person name="Gujja S."/>
            <person name="Hansen M."/>
            <person name="Howarth C."/>
            <person name="Imamovic A."/>
            <person name="Ireland A."/>
            <person name="Larimer J."/>
            <person name="McCowan C."/>
            <person name="Murphy C."/>
            <person name="Pearson M."/>
            <person name="Poon T.W."/>
            <person name="Priest M."/>
            <person name="Roberts A."/>
            <person name="Saif S."/>
            <person name="Shea T."/>
            <person name="Sisk P."/>
            <person name="Sykes S."/>
            <person name="Wortman J."/>
            <person name="Nusbaum C."/>
            <person name="Birren B."/>
        </authorList>
    </citation>
    <scope>NUCLEOTIDE SEQUENCE [LARGE SCALE GENOMIC DNA]</scope>
    <source>
        <strain evidence="2 3">CBS 110553</strain>
    </source>
</reference>
<keyword evidence="3" id="KW-1185">Reference proteome</keyword>
<protein>
    <recommendedName>
        <fullName evidence="4">RRM domain-containing protein</fullName>
    </recommendedName>
</protein>
<dbReference type="eggNOG" id="KOG0118">
    <property type="taxonomic scope" value="Eukaryota"/>
</dbReference>
<proteinExistence type="predicted"/>
<dbReference type="InterPro" id="IPR012677">
    <property type="entry name" value="Nucleotide-bd_a/b_plait_sf"/>
</dbReference>
<feature type="region of interest" description="Disordered" evidence="1">
    <location>
        <begin position="53"/>
        <end position="130"/>
    </location>
</feature>
<evidence type="ECO:0008006" key="4">
    <source>
        <dbReference type="Google" id="ProtNLM"/>
    </source>
</evidence>
<dbReference type="InterPro" id="IPR035979">
    <property type="entry name" value="RBD_domain_sf"/>
</dbReference>
<evidence type="ECO:0000313" key="3">
    <source>
        <dbReference type="Proteomes" id="UP000019471"/>
    </source>
</evidence>